<evidence type="ECO:0000259" key="3">
    <source>
        <dbReference type="Pfam" id="PF05030"/>
    </source>
</evidence>
<reference evidence="4 5" key="2">
    <citation type="submission" date="2018-11" db="EMBL/GenBank/DDBJ databases">
        <authorList>
            <consortium name="Pathogen Informatics"/>
        </authorList>
    </citation>
    <scope>NUCLEOTIDE SEQUENCE [LARGE SCALE GENOMIC DNA]</scope>
    <source>
        <strain evidence="4 5">NST_G2</strain>
    </source>
</reference>
<dbReference type="PANTHER" id="PTHR33332">
    <property type="entry name" value="REVERSE TRANSCRIPTASE DOMAIN-CONTAINING PROTEIN"/>
    <property type="match status" value="1"/>
</dbReference>
<evidence type="ECO:0000313" key="6">
    <source>
        <dbReference type="WBParaSite" id="SSLN_0000541401-mRNA-1"/>
    </source>
</evidence>
<evidence type="ECO:0000313" key="4">
    <source>
        <dbReference type="EMBL" id="VDL91633.1"/>
    </source>
</evidence>
<evidence type="ECO:0000256" key="1">
    <source>
        <dbReference type="ARBA" id="ARBA00007945"/>
    </source>
</evidence>
<dbReference type="Pfam" id="PF00078">
    <property type="entry name" value="RVT_1"/>
    <property type="match status" value="1"/>
</dbReference>
<organism evidence="6">
    <name type="scientific">Schistocephalus solidus</name>
    <name type="common">Tapeworm</name>
    <dbReference type="NCBI Taxonomy" id="70667"/>
    <lineage>
        <taxon>Eukaryota</taxon>
        <taxon>Metazoa</taxon>
        <taxon>Spiralia</taxon>
        <taxon>Lophotrochozoa</taxon>
        <taxon>Platyhelminthes</taxon>
        <taxon>Cestoda</taxon>
        <taxon>Eucestoda</taxon>
        <taxon>Diphyllobothriidea</taxon>
        <taxon>Diphyllobothriidae</taxon>
        <taxon>Schistocephalus</taxon>
    </lineage>
</organism>
<reference evidence="6" key="1">
    <citation type="submission" date="2016-06" db="UniProtKB">
        <authorList>
            <consortium name="WormBaseParasite"/>
        </authorList>
    </citation>
    <scope>IDENTIFICATION</scope>
</reference>
<evidence type="ECO:0000259" key="2">
    <source>
        <dbReference type="Pfam" id="PF00078"/>
    </source>
</evidence>
<sequence>MKASNFARTRKKAEHLSEFFQYVFKREANLTADTYSAEAIPTIDSVAITEPIGLQELLKLEGTKSPGPDVIPAKLLKELVVELAEPLCLHSKPPSLQADGHPIGRTHGFTKYIKLAKGLPQITTSLKRPCLTNLIYCLERWTRAVNEGNVVHSVYIYFKKAFDNVHDQRFLYKLNRIRVRGKLLKWIENFLIGWSQIVRLGDQQSAEVAVESGVPQGSVLGPFLFLIYIDDCVTALDCDTAMFADDIKFWKVIHNEADKENLQTNLNRLEEWSHNWLLPFNATKFSILRFGRTSSRHQRIYYLDHTPLPELRGDLIQAFRMLRGQYCCLSSGDFFELVTTTTLRGHPIKQRLTVARLDARRLFSNKVIKAWNALSADIIMSPSVDFFKRKRRVMSWIIGTEKPVTSFILERILDENDIIISVISNKVAQSKFEEAAKFEAILQRNLMFLLQLPIISTETNKNS</sequence>
<dbReference type="OrthoDB" id="10265171at2759"/>
<feature type="domain" description="Reverse transcriptase" evidence="2">
    <location>
        <begin position="155"/>
        <end position="289"/>
    </location>
</feature>
<proteinExistence type="inferred from homology"/>
<comment type="similarity">
    <text evidence="1">Belongs to the SS18 family.</text>
</comment>
<dbReference type="AlphaFoldDB" id="A0A183SM00"/>
<evidence type="ECO:0000313" key="5">
    <source>
        <dbReference type="Proteomes" id="UP000275846"/>
    </source>
</evidence>
<dbReference type="EMBL" id="UYSU01033176">
    <property type="protein sequence ID" value="VDL91633.1"/>
    <property type="molecule type" value="Genomic_DNA"/>
</dbReference>
<dbReference type="Pfam" id="PF05030">
    <property type="entry name" value="SSXT"/>
    <property type="match status" value="1"/>
</dbReference>
<gene>
    <name evidence="4" type="ORF">SSLN_LOCUS5248</name>
</gene>
<dbReference type="Proteomes" id="UP000275846">
    <property type="component" value="Unassembled WGS sequence"/>
</dbReference>
<protein>
    <submittedName>
        <fullName evidence="6">Reverse transcriptase domain-containing protein</fullName>
    </submittedName>
</protein>
<name>A0A183SM00_SCHSO</name>
<feature type="domain" description="SS18 N-terminal" evidence="3">
    <location>
        <begin position="403"/>
        <end position="450"/>
    </location>
</feature>
<dbReference type="InterPro" id="IPR007726">
    <property type="entry name" value="SS18_N"/>
</dbReference>
<dbReference type="WBParaSite" id="SSLN_0000541401-mRNA-1">
    <property type="protein sequence ID" value="SSLN_0000541401-mRNA-1"/>
    <property type="gene ID" value="SSLN_0000541401"/>
</dbReference>
<dbReference type="InterPro" id="IPR000477">
    <property type="entry name" value="RT_dom"/>
</dbReference>
<keyword evidence="5" id="KW-1185">Reference proteome</keyword>
<accession>A0A183SM00</accession>